<proteinExistence type="predicted"/>
<evidence type="ECO:0000313" key="3">
    <source>
        <dbReference type="Proteomes" id="UP000598120"/>
    </source>
</evidence>
<accession>A0A8J2XH85</accession>
<organism evidence="2 3">
    <name type="scientific">Aquaticitalea lipolytica</name>
    <dbReference type="NCBI Taxonomy" id="1247562"/>
    <lineage>
        <taxon>Bacteria</taxon>
        <taxon>Pseudomonadati</taxon>
        <taxon>Bacteroidota</taxon>
        <taxon>Flavobacteriia</taxon>
        <taxon>Flavobacteriales</taxon>
        <taxon>Flavobacteriaceae</taxon>
        <taxon>Aquaticitalea</taxon>
    </lineage>
</organism>
<dbReference type="AlphaFoldDB" id="A0A8J2XH85"/>
<dbReference type="RefSeq" id="WP_188606869.1">
    <property type="nucleotide sequence ID" value="NZ_BMIC01000007.1"/>
</dbReference>
<comment type="caution">
    <text evidence="2">The sequence shown here is derived from an EMBL/GenBank/DDBJ whole genome shotgun (WGS) entry which is preliminary data.</text>
</comment>
<dbReference type="Proteomes" id="UP000598120">
    <property type="component" value="Unassembled WGS sequence"/>
</dbReference>
<reference evidence="2 3" key="1">
    <citation type="journal article" date="2014" name="Int. J. Syst. Evol. Microbiol.">
        <title>Complete genome sequence of Corynebacterium casei LMG S-19264T (=DSM 44701T), isolated from a smear-ripened cheese.</title>
        <authorList>
            <consortium name="US DOE Joint Genome Institute (JGI-PGF)"/>
            <person name="Walter F."/>
            <person name="Albersmeier A."/>
            <person name="Kalinowski J."/>
            <person name="Ruckert C."/>
        </authorList>
    </citation>
    <scope>NUCLEOTIDE SEQUENCE [LARGE SCALE GENOMIC DNA]</scope>
    <source>
        <strain evidence="2 3">CGMCC 1.15295</strain>
    </source>
</reference>
<name>A0A8J2XH85_9FLAO</name>
<keyword evidence="1" id="KW-1133">Transmembrane helix</keyword>
<dbReference type="EMBL" id="BMIC01000007">
    <property type="protein sequence ID" value="GFZ93087.1"/>
    <property type="molecule type" value="Genomic_DNA"/>
</dbReference>
<protein>
    <submittedName>
        <fullName evidence="2">Uncharacterized protein</fullName>
    </submittedName>
</protein>
<evidence type="ECO:0000256" key="1">
    <source>
        <dbReference type="SAM" id="Phobius"/>
    </source>
</evidence>
<feature type="transmembrane region" description="Helical" evidence="1">
    <location>
        <begin position="144"/>
        <end position="163"/>
    </location>
</feature>
<sequence length="165" mass="19204">MSDINIKTISYHTSCKTFKKPMRKIYDYVFFSIYRSLNITNKSIPEWSAIILISLLLFVNIFSILIYIDYDIKSIGKKGFGIITSLLIGLNYLYFLKGKRYLIILNRFDEQKNKLICDSIVLLYACISVFTFLCFLGIELERTSYMTGFVALSALIPFMFTNIKK</sequence>
<evidence type="ECO:0000313" key="2">
    <source>
        <dbReference type="EMBL" id="GFZ93087.1"/>
    </source>
</evidence>
<keyword evidence="1" id="KW-0472">Membrane</keyword>
<keyword evidence="1" id="KW-0812">Transmembrane</keyword>
<feature type="transmembrane region" description="Helical" evidence="1">
    <location>
        <begin position="116"/>
        <end position="138"/>
    </location>
</feature>
<feature type="transmembrane region" description="Helical" evidence="1">
    <location>
        <begin position="80"/>
        <end position="96"/>
    </location>
</feature>
<keyword evidence="3" id="KW-1185">Reference proteome</keyword>
<feature type="transmembrane region" description="Helical" evidence="1">
    <location>
        <begin position="47"/>
        <end position="68"/>
    </location>
</feature>
<gene>
    <name evidence="2" type="ORF">GCM10011531_26400</name>
</gene>